<protein>
    <submittedName>
        <fullName evidence="1">Uncharacterized protein</fullName>
    </submittedName>
</protein>
<sequence length="325" mass="35303">MRIRIFNSVAVIALLGLIGSRADASKLQPLGTAFDLQLAKLSVAQSERRLASLTSQGVQWFSSPVHEEATHRAFGCNAPFESRSCAQASNAPAAVLDGVRWNDNPPFQLAPGFTLPNGDAIAARCVGETIKLPRRSDCWLSVFRASDEYSKRRYFNYRTGVILNRSHFGDLQFFHSMASRVGDTAATTKALIILWAEFTYKVALGEIAGDIQMKDVPLPALAALFPTSSATVENLFLLGDSTYRGTGLQLFAFGSLLHMVQDSFSASHVVRDHQTQGRMCSGMPGTRAPAKVIRFSVYGAQDAKLHGDHDAATALKHIFVSPGRA</sequence>
<comment type="caution">
    <text evidence="1">The sequence shown here is derived from an EMBL/GenBank/DDBJ whole genome shotgun (WGS) entry which is preliminary data.</text>
</comment>
<dbReference type="AlphaFoldDB" id="A0A368XZ32"/>
<gene>
    <name evidence="1" type="ORF">DES41_10310</name>
</gene>
<organism evidence="1 2">
    <name type="scientific">Pseudorhodoferax soli</name>
    <dbReference type="NCBI Taxonomy" id="545864"/>
    <lineage>
        <taxon>Bacteria</taxon>
        <taxon>Pseudomonadati</taxon>
        <taxon>Pseudomonadota</taxon>
        <taxon>Betaproteobacteria</taxon>
        <taxon>Burkholderiales</taxon>
        <taxon>Comamonadaceae</taxon>
    </lineage>
</organism>
<dbReference type="EMBL" id="QPJK01000003">
    <property type="protein sequence ID" value="RCW72406.1"/>
    <property type="molecule type" value="Genomic_DNA"/>
</dbReference>
<reference evidence="1 2" key="1">
    <citation type="submission" date="2018-07" db="EMBL/GenBank/DDBJ databases">
        <title>Genomic Encyclopedia of Type Strains, Phase IV (KMG-IV): sequencing the most valuable type-strain genomes for metagenomic binning, comparative biology and taxonomic classification.</title>
        <authorList>
            <person name="Goeker M."/>
        </authorList>
    </citation>
    <scope>NUCLEOTIDE SEQUENCE [LARGE SCALE GENOMIC DNA]</scope>
    <source>
        <strain evidence="1 2">DSM 21634</strain>
    </source>
</reference>
<dbReference type="OrthoDB" id="7605324at2"/>
<accession>A0A368XZ32</accession>
<evidence type="ECO:0000313" key="2">
    <source>
        <dbReference type="Proteomes" id="UP000252884"/>
    </source>
</evidence>
<keyword evidence="2" id="KW-1185">Reference proteome</keyword>
<dbReference type="RefSeq" id="WP_147282836.1">
    <property type="nucleotide sequence ID" value="NZ_QPJK01000003.1"/>
</dbReference>
<dbReference type="Proteomes" id="UP000252884">
    <property type="component" value="Unassembled WGS sequence"/>
</dbReference>
<name>A0A368XZ32_9BURK</name>
<proteinExistence type="predicted"/>
<evidence type="ECO:0000313" key="1">
    <source>
        <dbReference type="EMBL" id="RCW72406.1"/>
    </source>
</evidence>